<protein>
    <submittedName>
        <fullName evidence="1">Uncharacterized protein</fullName>
    </submittedName>
</protein>
<dbReference type="EMBL" id="BMAV01016004">
    <property type="protein sequence ID" value="GFY66375.1"/>
    <property type="molecule type" value="Genomic_DNA"/>
</dbReference>
<keyword evidence="3" id="KW-1185">Reference proteome</keyword>
<dbReference type="Proteomes" id="UP000886998">
    <property type="component" value="Unassembled WGS sequence"/>
</dbReference>
<evidence type="ECO:0000313" key="1">
    <source>
        <dbReference type="EMBL" id="GFS64291.1"/>
    </source>
</evidence>
<organism evidence="1 3">
    <name type="scientific">Trichonephila inaurata madagascariensis</name>
    <dbReference type="NCBI Taxonomy" id="2747483"/>
    <lineage>
        <taxon>Eukaryota</taxon>
        <taxon>Metazoa</taxon>
        <taxon>Ecdysozoa</taxon>
        <taxon>Arthropoda</taxon>
        <taxon>Chelicerata</taxon>
        <taxon>Arachnida</taxon>
        <taxon>Araneae</taxon>
        <taxon>Araneomorphae</taxon>
        <taxon>Entelegynae</taxon>
        <taxon>Araneoidea</taxon>
        <taxon>Nephilidae</taxon>
        <taxon>Trichonephila</taxon>
        <taxon>Trichonephila inaurata</taxon>
    </lineage>
</organism>
<comment type="caution">
    <text evidence="1">The sequence shown here is derived from an EMBL/GenBank/DDBJ whole genome shotgun (WGS) entry which is preliminary data.</text>
</comment>
<accession>A0A8X6IYR0</accession>
<proteinExistence type="predicted"/>
<dbReference type="EMBL" id="BMAV01028019">
    <property type="protein sequence ID" value="GFS64291.1"/>
    <property type="molecule type" value="Genomic_DNA"/>
</dbReference>
<evidence type="ECO:0000313" key="3">
    <source>
        <dbReference type="Proteomes" id="UP000886998"/>
    </source>
</evidence>
<evidence type="ECO:0000313" key="2">
    <source>
        <dbReference type="EMBL" id="GFY66375.1"/>
    </source>
</evidence>
<dbReference type="AlphaFoldDB" id="A0A8X6IYR0"/>
<sequence length="81" mass="9149">MSSAYASQERTLLTFINDLRRYHVAHIRRSNSSYGFPMGFMSGLSEGQRMHGSKPPLHNPCSMDIGTNLLKQDHLRSLAPM</sequence>
<name>A0A8X6IYR0_9ARAC</name>
<reference evidence="1" key="1">
    <citation type="submission" date="2020-08" db="EMBL/GenBank/DDBJ databases">
        <title>Multicomponent nature underlies the extraordinary mechanical properties of spider dragline silk.</title>
        <authorList>
            <person name="Kono N."/>
            <person name="Nakamura H."/>
            <person name="Mori M."/>
            <person name="Yoshida Y."/>
            <person name="Ohtoshi R."/>
            <person name="Malay A.D."/>
            <person name="Moran D.A.P."/>
            <person name="Tomita M."/>
            <person name="Numata K."/>
            <person name="Arakawa K."/>
        </authorList>
    </citation>
    <scope>NUCLEOTIDE SEQUENCE</scope>
</reference>
<gene>
    <name evidence="1" type="ORF">TNIN_292501</name>
    <name evidence="2" type="ORF">TNIN_470981</name>
</gene>